<proteinExistence type="predicted"/>
<dbReference type="GeneID" id="8502431"/>
<dbReference type="EMBL" id="GG657466">
    <property type="protein sequence ID" value="OAT12161.1"/>
    <property type="molecule type" value="Genomic_DNA"/>
</dbReference>
<dbReference type="KEGG" id="bgh:BDBG_07544"/>
<protein>
    <recommendedName>
        <fullName evidence="3">Protein kinase domain-containing protein</fullName>
    </recommendedName>
</protein>
<dbReference type="VEuPathDB" id="FungiDB:BDBG_07544"/>
<keyword evidence="2" id="KW-1185">Reference proteome</keyword>
<dbReference type="AlphaFoldDB" id="A0A179UYP0"/>
<dbReference type="Proteomes" id="UP000002038">
    <property type="component" value="Unassembled WGS sequence"/>
</dbReference>
<organism evidence="1 2">
    <name type="scientific">Blastomyces gilchristii (strain SLH14081)</name>
    <name type="common">Blastomyces dermatitidis</name>
    <dbReference type="NCBI Taxonomy" id="559298"/>
    <lineage>
        <taxon>Eukaryota</taxon>
        <taxon>Fungi</taxon>
        <taxon>Dikarya</taxon>
        <taxon>Ascomycota</taxon>
        <taxon>Pezizomycotina</taxon>
        <taxon>Eurotiomycetes</taxon>
        <taxon>Eurotiomycetidae</taxon>
        <taxon>Onygenales</taxon>
        <taxon>Ajellomycetaceae</taxon>
        <taxon>Blastomyces</taxon>
    </lineage>
</organism>
<gene>
    <name evidence="1" type="ORF">BDBG_07544</name>
</gene>
<reference evidence="2" key="1">
    <citation type="journal article" date="2015" name="PLoS Genet.">
        <title>The dynamic genome and transcriptome of the human fungal pathogen Blastomyces and close relative Emmonsia.</title>
        <authorList>
            <person name="Munoz J.F."/>
            <person name="Gauthier G.M."/>
            <person name="Desjardins C.A."/>
            <person name="Gallo J.E."/>
            <person name="Holder J."/>
            <person name="Sullivan T.D."/>
            <person name="Marty A.J."/>
            <person name="Carmen J.C."/>
            <person name="Chen Z."/>
            <person name="Ding L."/>
            <person name="Gujja S."/>
            <person name="Magrini V."/>
            <person name="Misas E."/>
            <person name="Mitreva M."/>
            <person name="Priest M."/>
            <person name="Saif S."/>
            <person name="Whiston E.A."/>
            <person name="Young S."/>
            <person name="Zeng Q."/>
            <person name="Goldman W.E."/>
            <person name="Mardis E.R."/>
            <person name="Taylor J.W."/>
            <person name="McEwen J.G."/>
            <person name="Clay O.K."/>
            <person name="Klein B.S."/>
            <person name="Cuomo C.A."/>
        </authorList>
    </citation>
    <scope>NUCLEOTIDE SEQUENCE [LARGE SCALE GENOMIC DNA]</scope>
    <source>
        <strain evidence="2">SLH14081</strain>
    </source>
</reference>
<sequence length="111" mass="11610">MAVKMRQLTIGEKVLSGLSFIHMELGITHGAINTENVVLSGTGIGKAKGMRCTTSGAELDDTLGDMVAGLIVGSAGSHIFLQFSPGVDCLVPHVRVAVRNGMFAWRLIAAS</sequence>
<accession>A0A179UYP0</accession>
<name>A0A179UYP0_BLAGS</name>
<evidence type="ECO:0008006" key="3">
    <source>
        <dbReference type="Google" id="ProtNLM"/>
    </source>
</evidence>
<dbReference type="OrthoDB" id="4062651at2759"/>
<evidence type="ECO:0000313" key="1">
    <source>
        <dbReference type="EMBL" id="OAT12161.1"/>
    </source>
</evidence>
<evidence type="ECO:0000313" key="2">
    <source>
        <dbReference type="Proteomes" id="UP000002038"/>
    </source>
</evidence>
<dbReference type="RefSeq" id="XP_031580239.1">
    <property type="nucleotide sequence ID" value="XM_031723137.1"/>
</dbReference>